<accession>A0ABY6AAR3</accession>
<dbReference type="InterPro" id="IPR032720">
    <property type="entry name" value="Cys_rich_CWC"/>
</dbReference>
<dbReference type="Proteomes" id="UP001065322">
    <property type="component" value="Chromosome"/>
</dbReference>
<sequence>MSSSVDNHASVPNAEKSSGAGDEQCCPLCGGQNQCAVAAGTEPSACWCFSSGVSIRELLRQRPDLEEHYSRQTSCICSACVSRLMSEQACIP</sequence>
<evidence type="ECO:0000313" key="2">
    <source>
        <dbReference type="EMBL" id="UXD86995.1"/>
    </source>
</evidence>
<dbReference type="Pfam" id="PF14375">
    <property type="entry name" value="Cys_rich_CWC"/>
    <property type="match status" value="1"/>
</dbReference>
<gene>
    <name evidence="2" type="ORF">HUF19_05855</name>
</gene>
<name>A0ABY6AAR3_9GAMM</name>
<dbReference type="EMBL" id="CP054475">
    <property type="protein sequence ID" value="UXD86995.1"/>
    <property type="molecule type" value="Genomic_DNA"/>
</dbReference>
<keyword evidence="3" id="KW-1185">Reference proteome</keyword>
<evidence type="ECO:0000256" key="1">
    <source>
        <dbReference type="SAM" id="MobiDB-lite"/>
    </source>
</evidence>
<feature type="region of interest" description="Disordered" evidence="1">
    <location>
        <begin position="1"/>
        <end position="23"/>
    </location>
</feature>
<reference evidence="3" key="1">
    <citation type="submission" date="2020-06" db="EMBL/GenBank/DDBJ databases">
        <title>Thalassolituus marinus alknpb1M-1, a hydrocarbon-degrading bacterium isolated from the deep-sea overlying water using an in-situ strategy from the South China Sea basin.</title>
        <authorList>
            <person name="Dong C."/>
            <person name="Chen Y."/>
            <person name="Shao Z."/>
        </authorList>
    </citation>
    <scope>NUCLEOTIDE SEQUENCE [LARGE SCALE GENOMIC DNA]</scope>
    <source>
        <strain evidence="3">alknpb1M-1</strain>
    </source>
</reference>
<evidence type="ECO:0000313" key="3">
    <source>
        <dbReference type="Proteomes" id="UP001065322"/>
    </source>
</evidence>
<dbReference type="RefSeq" id="WP_366516542.1">
    <property type="nucleotide sequence ID" value="NZ_CP054475.1"/>
</dbReference>
<organism evidence="2 3">
    <name type="scientific">Thalassolituus hydrocarboniclasticus</name>
    <dbReference type="NCBI Taxonomy" id="2742796"/>
    <lineage>
        <taxon>Bacteria</taxon>
        <taxon>Pseudomonadati</taxon>
        <taxon>Pseudomonadota</taxon>
        <taxon>Gammaproteobacteria</taxon>
        <taxon>Oceanospirillales</taxon>
        <taxon>Oceanospirillaceae</taxon>
        <taxon>Thalassolituus</taxon>
    </lineage>
</organism>
<protein>
    <submittedName>
        <fullName evidence="2">Cysteine-rich CWC family protein</fullName>
    </submittedName>
</protein>
<proteinExistence type="predicted"/>